<evidence type="ECO:0000256" key="7">
    <source>
        <dbReference type="ARBA" id="ARBA00023136"/>
    </source>
</evidence>
<keyword evidence="7" id="KW-0472">Membrane</keyword>
<reference evidence="8" key="1">
    <citation type="submission" date="2021-01" db="EMBL/GenBank/DDBJ databases">
        <authorList>
            <person name="Corre E."/>
            <person name="Pelletier E."/>
            <person name="Niang G."/>
            <person name="Scheremetjew M."/>
            <person name="Finn R."/>
            <person name="Kale V."/>
            <person name="Holt S."/>
            <person name="Cochrane G."/>
            <person name="Meng A."/>
            <person name="Brown T."/>
            <person name="Cohen L."/>
        </authorList>
    </citation>
    <scope>NUCLEOTIDE SEQUENCE</scope>
    <source>
        <strain evidence="8">CCMP127</strain>
    </source>
</reference>
<sequence length="345" mass="40250">MKDSEHIHFKNGDYLCDGNSPARVLRHGQKFLNQLKLYCPRNATQLVFDTKDAAVRQKLTFDLKPYLACDRLQQALMPFNSKQAKIAACTQVKYPSSYDLVPQWIEYHRMIGIDTFWIYINDDMKTYEAEAPDVMDYFQRRDVQQYASALPYGWPGENVEPFFFQRVLLNECIENGLRNNVTWVLLSDVDEFVNIVDHNKSLKDVVKVYEPDDNVAGVSLSNTLYGFKDTHPAFDRSKPPVLVRDFVYRDEPNAPQHRSKVLVKPDHVQYMVAHKISIATHGHEAYLDPFREARQNHYQRACVRSTLDSELANSITDRLEERLNQVYHPRDPARFYPTEINDHCK</sequence>
<evidence type="ECO:0000256" key="5">
    <source>
        <dbReference type="ARBA" id="ARBA00022692"/>
    </source>
</evidence>
<protein>
    <recommendedName>
        <fullName evidence="9">Glycosyltransferase family 92 protein</fullName>
    </recommendedName>
</protein>
<name>A0A7S3KZY0_9STRA</name>
<dbReference type="GO" id="GO:0016757">
    <property type="term" value="F:glycosyltransferase activity"/>
    <property type="evidence" value="ECO:0007669"/>
    <property type="project" value="UniProtKB-KW"/>
</dbReference>
<keyword evidence="4" id="KW-0808">Transferase</keyword>
<evidence type="ECO:0000256" key="3">
    <source>
        <dbReference type="ARBA" id="ARBA00022676"/>
    </source>
</evidence>
<organism evidence="8">
    <name type="scientific">Amphora coffeiformis</name>
    <dbReference type="NCBI Taxonomy" id="265554"/>
    <lineage>
        <taxon>Eukaryota</taxon>
        <taxon>Sar</taxon>
        <taxon>Stramenopiles</taxon>
        <taxon>Ochrophyta</taxon>
        <taxon>Bacillariophyta</taxon>
        <taxon>Bacillariophyceae</taxon>
        <taxon>Bacillariophycidae</taxon>
        <taxon>Thalassiophysales</taxon>
        <taxon>Catenulaceae</taxon>
        <taxon>Amphora</taxon>
    </lineage>
</organism>
<evidence type="ECO:0008006" key="9">
    <source>
        <dbReference type="Google" id="ProtNLM"/>
    </source>
</evidence>
<dbReference type="GO" id="GO:0016020">
    <property type="term" value="C:membrane"/>
    <property type="evidence" value="ECO:0007669"/>
    <property type="project" value="UniProtKB-SubCell"/>
</dbReference>
<evidence type="ECO:0000256" key="2">
    <source>
        <dbReference type="ARBA" id="ARBA00007647"/>
    </source>
</evidence>
<dbReference type="EMBL" id="HBIM01002428">
    <property type="protein sequence ID" value="CAE0403929.1"/>
    <property type="molecule type" value="Transcribed_RNA"/>
</dbReference>
<keyword evidence="5" id="KW-0812">Transmembrane</keyword>
<dbReference type="PANTHER" id="PTHR21461:SF69">
    <property type="entry name" value="GLYCOSYLTRANSFERASE FAMILY 92 PROTEIN"/>
    <property type="match status" value="1"/>
</dbReference>
<evidence type="ECO:0000313" key="8">
    <source>
        <dbReference type="EMBL" id="CAE0403929.1"/>
    </source>
</evidence>
<evidence type="ECO:0000256" key="1">
    <source>
        <dbReference type="ARBA" id="ARBA00004167"/>
    </source>
</evidence>
<keyword evidence="6" id="KW-1133">Transmembrane helix</keyword>
<dbReference type="GO" id="GO:0005737">
    <property type="term" value="C:cytoplasm"/>
    <property type="evidence" value="ECO:0007669"/>
    <property type="project" value="TreeGrafter"/>
</dbReference>
<gene>
    <name evidence="8" type="ORF">ACOF00016_LOCUS2117</name>
</gene>
<proteinExistence type="inferred from homology"/>
<evidence type="ECO:0000256" key="6">
    <source>
        <dbReference type="ARBA" id="ARBA00022989"/>
    </source>
</evidence>
<dbReference type="InterPro" id="IPR008166">
    <property type="entry name" value="Glyco_transf_92"/>
</dbReference>
<dbReference type="PANTHER" id="PTHR21461">
    <property type="entry name" value="GLYCOSYLTRANSFERASE FAMILY 92 PROTEIN"/>
    <property type="match status" value="1"/>
</dbReference>
<evidence type="ECO:0000256" key="4">
    <source>
        <dbReference type="ARBA" id="ARBA00022679"/>
    </source>
</evidence>
<dbReference type="Pfam" id="PF01697">
    <property type="entry name" value="Glyco_transf_92"/>
    <property type="match status" value="1"/>
</dbReference>
<comment type="similarity">
    <text evidence="2">Belongs to the glycosyltransferase 92 family.</text>
</comment>
<dbReference type="AlphaFoldDB" id="A0A7S3KZY0"/>
<comment type="subcellular location">
    <subcellularLocation>
        <location evidence="1">Membrane</location>
        <topology evidence="1">Single-pass membrane protein</topology>
    </subcellularLocation>
</comment>
<keyword evidence="3" id="KW-0328">Glycosyltransferase</keyword>
<accession>A0A7S3KZY0</accession>